<reference evidence="3" key="2">
    <citation type="submission" date="2016-06" db="EMBL/GenBank/DDBJ databases">
        <authorList>
            <person name="Varghese N."/>
        </authorList>
    </citation>
    <scope>NUCLEOTIDE SEQUENCE [LARGE SCALE GENOMIC DNA]</scope>
    <source>
        <strain evidence="3">DSM 46123</strain>
    </source>
</reference>
<protein>
    <recommendedName>
        <fullName evidence="4">Helix-turn-helix</fullName>
    </recommendedName>
</protein>
<dbReference type="EMBL" id="FMHU01000003">
    <property type="protein sequence ID" value="SCL33416.1"/>
    <property type="molecule type" value="Genomic_DNA"/>
</dbReference>
<dbReference type="Gene3D" id="1.10.260.40">
    <property type="entry name" value="lambda repressor-like DNA-binding domains"/>
    <property type="match status" value="1"/>
</dbReference>
<evidence type="ECO:0000313" key="2">
    <source>
        <dbReference type="EMBL" id="SCL33416.1"/>
    </source>
</evidence>
<evidence type="ECO:0000313" key="3">
    <source>
        <dbReference type="Proteomes" id="UP000198906"/>
    </source>
</evidence>
<dbReference type="AlphaFoldDB" id="A0A1C6SV24"/>
<proteinExistence type="predicted"/>
<gene>
    <name evidence="1" type="ORF">GA0074694_1063</name>
    <name evidence="2" type="ORF">GA0074694_6222</name>
</gene>
<evidence type="ECO:0008006" key="4">
    <source>
        <dbReference type="Google" id="ProtNLM"/>
    </source>
</evidence>
<dbReference type="Proteomes" id="UP000198906">
    <property type="component" value="Unassembled WGS sequence"/>
</dbReference>
<organism evidence="2 3">
    <name type="scientific">Micromonospora inyonensis</name>
    <dbReference type="NCBI Taxonomy" id="47866"/>
    <lineage>
        <taxon>Bacteria</taxon>
        <taxon>Bacillati</taxon>
        <taxon>Actinomycetota</taxon>
        <taxon>Actinomycetes</taxon>
        <taxon>Micromonosporales</taxon>
        <taxon>Micromonosporaceae</taxon>
        <taxon>Micromonospora</taxon>
    </lineage>
</organism>
<keyword evidence="3" id="KW-1185">Reference proteome</keyword>
<dbReference type="EMBL" id="FMHU01000001">
    <property type="protein sequence ID" value="SCL15120.1"/>
    <property type="molecule type" value="Genomic_DNA"/>
</dbReference>
<accession>A0A1C6SV24</accession>
<dbReference type="GO" id="GO:0003677">
    <property type="term" value="F:DNA binding"/>
    <property type="evidence" value="ECO:0007669"/>
    <property type="project" value="InterPro"/>
</dbReference>
<dbReference type="InterPro" id="IPR010982">
    <property type="entry name" value="Lambda_DNA-bd_dom_sf"/>
</dbReference>
<reference evidence="2" key="1">
    <citation type="submission" date="2016-06" db="EMBL/GenBank/DDBJ databases">
        <authorList>
            <person name="Kjaerup R.B."/>
            <person name="Dalgaard T.S."/>
            <person name="Juul-Madsen H.R."/>
        </authorList>
    </citation>
    <scope>NUCLEOTIDE SEQUENCE [LARGE SCALE GENOMIC DNA]</scope>
    <source>
        <strain evidence="2">DSM 46123</strain>
    </source>
</reference>
<evidence type="ECO:0000313" key="1">
    <source>
        <dbReference type="EMBL" id="SCL15120.1"/>
    </source>
</evidence>
<sequence>MEVVRELLAEEAELHRKTHGAKTRFAAKVGVSVRTVDTWLRRDVDVKEANVRAVAEAYGRDQMELLIRVGFYAVEQMPYRPSDEEIDEEQRQVLESELDDEIKAEILQQLEEMRAADERLIVEQRERDKQRRMRELGYRIEQARRSA</sequence>
<dbReference type="STRING" id="47866.GA0074694_1063"/>
<name>A0A1C6SV24_9ACTN</name>